<proteinExistence type="predicted"/>
<keyword evidence="4" id="KW-1185">Reference proteome</keyword>
<dbReference type="eggNOG" id="ENOG502SI5Z">
    <property type="taxonomic scope" value="Eukaryota"/>
</dbReference>
<protein>
    <recommendedName>
        <fullName evidence="5">Calponin-homology (CH) domain-containing protein</fullName>
    </recommendedName>
</protein>
<dbReference type="EnsemblProtists" id="PYU1_T006769">
    <property type="protein sequence ID" value="PYU1_T006769"/>
    <property type="gene ID" value="PYU1_G006755"/>
</dbReference>
<evidence type="ECO:0000256" key="2">
    <source>
        <dbReference type="ARBA" id="ARBA00023273"/>
    </source>
</evidence>
<organism evidence="3 4">
    <name type="scientific">Globisporangium ultimum (strain ATCC 200006 / CBS 805.95 / DAOM BR144)</name>
    <name type="common">Pythium ultimum</name>
    <dbReference type="NCBI Taxonomy" id="431595"/>
    <lineage>
        <taxon>Eukaryota</taxon>
        <taxon>Sar</taxon>
        <taxon>Stramenopiles</taxon>
        <taxon>Oomycota</taxon>
        <taxon>Peronosporomycetes</taxon>
        <taxon>Pythiales</taxon>
        <taxon>Pythiaceae</taxon>
        <taxon>Globisporangium</taxon>
    </lineage>
</organism>
<dbReference type="GO" id="GO:0042995">
    <property type="term" value="C:cell projection"/>
    <property type="evidence" value="ECO:0007669"/>
    <property type="project" value="UniProtKB-SubCell"/>
</dbReference>
<evidence type="ECO:0000313" key="4">
    <source>
        <dbReference type="Proteomes" id="UP000019132"/>
    </source>
</evidence>
<dbReference type="InParanoid" id="K3WP77"/>
<evidence type="ECO:0000313" key="3">
    <source>
        <dbReference type="EnsemblProtists" id="PYU1_T006769"/>
    </source>
</evidence>
<reference evidence="3" key="3">
    <citation type="submission" date="2015-02" db="UniProtKB">
        <authorList>
            <consortium name="EnsemblProtists"/>
        </authorList>
    </citation>
    <scope>IDENTIFICATION</scope>
    <source>
        <strain evidence="3">DAOM BR144</strain>
    </source>
</reference>
<keyword evidence="2" id="KW-0966">Cell projection</keyword>
<dbReference type="VEuPathDB" id="FungiDB:PYU1_G006755"/>
<evidence type="ECO:0008006" key="5">
    <source>
        <dbReference type="Google" id="ProtNLM"/>
    </source>
</evidence>
<dbReference type="EMBL" id="GL376635">
    <property type="status" value="NOT_ANNOTATED_CDS"/>
    <property type="molecule type" value="Genomic_DNA"/>
</dbReference>
<dbReference type="PANTHER" id="PTHR46613:SF1">
    <property type="entry name" value="RADIAL SPOKE HEAD 10 HOMOLOG B-RELATED"/>
    <property type="match status" value="1"/>
</dbReference>
<dbReference type="PANTHER" id="PTHR46613">
    <property type="entry name" value="RADIAL SPOKE HEAD 10 HOMOLOG B-RELATED"/>
    <property type="match status" value="1"/>
</dbReference>
<dbReference type="OMA" id="TIGQAMW"/>
<comment type="subcellular location">
    <subcellularLocation>
        <location evidence="1">Cell projection</location>
    </subcellularLocation>
</comment>
<reference evidence="4" key="2">
    <citation type="submission" date="2010-04" db="EMBL/GenBank/DDBJ databases">
        <authorList>
            <person name="Buell R."/>
            <person name="Hamilton J."/>
            <person name="Hostetler J."/>
        </authorList>
    </citation>
    <scope>NUCLEOTIDE SEQUENCE [LARGE SCALE GENOMIC DNA]</scope>
    <source>
        <strain evidence="4">DAOM:BR144</strain>
    </source>
</reference>
<dbReference type="InterPro" id="IPR036872">
    <property type="entry name" value="CH_dom_sf"/>
</dbReference>
<sequence length="911" mass="103180">MCMACFSHFKQRDGAMYKKQIIRSVEVLFEKATTRAFTKISTVIVQWLFGIWQTQVRQNKQRRLQAMRILQQSSLRRCFTTWHEFIYKRRIVGAMLFAESQQQVTRERNTQIATLHGDVFEITSNAQVQRDVHCDDMAKLQQVCTTQQQQFVQKNQELLALRKELQSVHERIAVLEKQVIDPKELERIKAESGDYKKIAFQLVTTVFQHMETQVEQLATSEGRQNLANVFTKEIVQSLDKPECQAFYNPLVELESAPMTSAASAASAAAAQANNGMTTTQAESSSSIPTSNGATGSSFFTSYDASTDRAEKILMQWVNTLMQKHGPEWLPTLAPPRMLNFHSSLNDGKIFVVLTKVLHQAMCKVRPKRPPGAVSSKLEAASVLRENGKDLTEIAMERYLEHMKKEESPEKRVELMISTIGQAMWLPVGMLNTKDILAGDAEFNFASLSYLFATFSPCLDDAFYTMCNDFKLQLSSAKTKWRELREGAVITTVPPSTALNMSGNSGASTLSATNSEDSTLSSRMKLALAQTLDLKRKFDVEDQKARESNLLWWKSVRIVMRKCFLSYARLARGKAGALTRLDANSDENEAFSKVPKHKLQDLELPFEDFAWEMKLLQSYLLTIYCDLARIYRGYATRNGIVNETISLGDFIELLGDCRVLDAAFMTNDVHNIIKKMDPKQTNLSAHRVMAPLDFLEALIRVARKKYTAEHHRITLSEAFCLFTDNFIFPFAFRADADLFRKQVEEPKIRRLLIKYADELKELYSKYAVEDPKKKGATRKRPRMTAFTFSQCLLDKGIQDVAFNNEKVLALLQKVVRTKHVHDRSSSSNGSTIMTANSSIGSVTMSALTGSSVNSMGASEDDELAYKEFEEAMIAIACHKFPDPYISLESRVEKFLALYVRSLRSESMSDSGK</sequence>
<dbReference type="Proteomes" id="UP000019132">
    <property type="component" value="Unassembled WGS sequence"/>
</dbReference>
<dbReference type="AlphaFoldDB" id="K3WP77"/>
<dbReference type="STRING" id="431595.K3WP77"/>
<name>K3WP77_GLOUD</name>
<evidence type="ECO:0000256" key="1">
    <source>
        <dbReference type="ARBA" id="ARBA00004316"/>
    </source>
</evidence>
<dbReference type="HOGENOM" id="CLU_302177_0_0_1"/>
<accession>K3WP77</accession>
<reference evidence="4" key="1">
    <citation type="journal article" date="2010" name="Genome Biol.">
        <title>Genome sequence of the necrotrophic plant pathogen Pythium ultimum reveals original pathogenicity mechanisms and effector repertoire.</title>
        <authorList>
            <person name="Levesque C.A."/>
            <person name="Brouwer H."/>
            <person name="Cano L."/>
            <person name="Hamilton J.P."/>
            <person name="Holt C."/>
            <person name="Huitema E."/>
            <person name="Raffaele S."/>
            <person name="Robideau G.P."/>
            <person name="Thines M."/>
            <person name="Win J."/>
            <person name="Zerillo M.M."/>
            <person name="Beakes G.W."/>
            <person name="Boore J.L."/>
            <person name="Busam D."/>
            <person name="Dumas B."/>
            <person name="Ferriera S."/>
            <person name="Fuerstenberg S.I."/>
            <person name="Gachon C.M."/>
            <person name="Gaulin E."/>
            <person name="Govers F."/>
            <person name="Grenville-Briggs L."/>
            <person name="Horner N."/>
            <person name="Hostetler J."/>
            <person name="Jiang R.H."/>
            <person name="Johnson J."/>
            <person name="Krajaejun T."/>
            <person name="Lin H."/>
            <person name="Meijer H.J."/>
            <person name="Moore B."/>
            <person name="Morris P."/>
            <person name="Phuntmart V."/>
            <person name="Puiu D."/>
            <person name="Shetty J."/>
            <person name="Stajich J.E."/>
            <person name="Tripathy S."/>
            <person name="Wawra S."/>
            <person name="van West P."/>
            <person name="Whitty B.R."/>
            <person name="Coutinho P.M."/>
            <person name="Henrissat B."/>
            <person name="Martin F."/>
            <person name="Thomas P.D."/>
            <person name="Tyler B.M."/>
            <person name="De Vries R.P."/>
            <person name="Kamoun S."/>
            <person name="Yandell M."/>
            <person name="Tisserat N."/>
            <person name="Buell C.R."/>
        </authorList>
    </citation>
    <scope>NUCLEOTIDE SEQUENCE</scope>
    <source>
        <strain evidence="4">DAOM:BR144</strain>
    </source>
</reference>
<dbReference type="Gene3D" id="1.10.418.10">
    <property type="entry name" value="Calponin-like domain"/>
    <property type="match status" value="1"/>
</dbReference>
<dbReference type="SUPFAM" id="SSF47576">
    <property type="entry name" value="Calponin-homology domain, CH-domain"/>
    <property type="match status" value="1"/>
</dbReference>